<proteinExistence type="predicted"/>
<organism evidence="1 2">
    <name type="scientific">Arachis hypogaea</name>
    <name type="common">Peanut</name>
    <dbReference type="NCBI Taxonomy" id="3818"/>
    <lineage>
        <taxon>Eukaryota</taxon>
        <taxon>Viridiplantae</taxon>
        <taxon>Streptophyta</taxon>
        <taxon>Embryophyta</taxon>
        <taxon>Tracheophyta</taxon>
        <taxon>Spermatophyta</taxon>
        <taxon>Magnoliopsida</taxon>
        <taxon>eudicotyledons</taxon>
        <taxon>Gunneridae</taxon>
        <taxon>Pentapetalae</taxon>
        <taxon>rosids</taxon>
        <taxon>fabids</taxon>
        <taxon>Fabales</taxon>
        <taxon>Fabaceae</taxon>
        <taxon>Papilionoideae</taxon>
        <taxon>50 kb inversion clade</taxon>
        <taxon>dalbergioids sensu lato</taxon>
        <taxon>Dalbergieae</taxon>
        <taxon>Pterocarpus clade</taxon>
        <taxon>Arachis</taxon>
    </lineage>
</organism>
<accession>A0A445DU80</accession>
<reference evidence="1 2" key="1">
    <citation type="submission" date="2019-01" db="EMBL/GenBank/DDBJ databases">
        <title>Sequencing of cultivated peanut Arachis hypogaea provides insights into genome evolution and oil improvement.</title>
        <authorList>
            <person name="Chen X."/>
        </authorList>
    </citation>
    <scope>NUCLEOTIDE SEQUENCE [LARGE SCALE GENOMIC DNA]</scope>
    <source>
        <strain evidence="2">cv. Fuhuasheng</strain>
        <tissue evidence="1">Leaves</tissue>
    </source>
</reference>
<name>A0A445DU80_ARAHY</name>
<keyword evidence="2" id="KW-1185">Reference proteome</keyword>
<dbReference type="AlphaFoldDB" id="A0A445DU80"/>
<dbReference type="Proteomes" id="UP000289738">
    <property type="component" value="Chromosome A03"/>
</dbReference>
<sequence>MARLYHLARLNDRWFRLDEPLVSAFVERWRPETQIQKFAMNCSWFQETFRECPEGADEETVRRFAPCLYHDVVGHPAFCRQVRQSYSHQMATVRG</sequence>
<gene>
    <name evidence="1" type="ORF">Ahy_A03g012783</name>
</gene>
<protein>
    <recommendedName>
        <fullName evidence="3">Aminotransferase-like plant mobile domain-containing protein</fullName>
    </recommendedName>
</protein>
<evidence type="ECO:0008006" key="3">
    <source>
        <dbReference type="Google" id="ProtNLM"/>
    </source>
</evidence>
<comment type="caution">
    <text evidence="1">The sequence shown here is derived from an EMBL/GenBank/DDBJ whole genome shotgun (WGS) entry which is preliminary data.</text>
</comment>
<evidence type="ECO:0000313" key="1">
    <source>
        <dbReference type="EMBL" id="RYR66723.1"/>
    </source>
</evidence>
<dbReference type="EMBL" id="SDMP01000003">
    <property type="protein sequence ID" value="RYR66723.1"/>
    <property type="molecule type" value="Genomic_DNA"/>
</dbReference>
<evidence type="ECO:0000313" key="2">
    <source>
        <dbReference type="Proteomes" id="UP000289738"/>
    </source>
</evidence>